<keyword evidence="1" id="KW-0496">Mitochondrion</keyword>
<accession>A0A117NIY6</accession>
<geneLocation type="mitochondrion" evidence="1"/>
<dbReference type="AlphaFoldDB" id="A0A117NIY6"/>
<name>A0A117NIY6_PICGL</name>
<comment type="caution">
    <text evidence="1">The sequence shown here is derived from an EMBL/GenBank/DDBJ whole genome shotgun (WGS) entry which is preliminary data.</text>
</comment>
<sequence length="63" mass="7458">MYREMWMDVVSLPICISILPHKYMYPIPSSTFKYMYPIPSSTFKYMYPIPSSICLVSLHPFKS</sequence>
<reference evidence="1" key="1">
    <citation type="journal article" date="2015" name="Genome Biol. Evol.">
        <title>Organellar Genomes of White Spruce (Picea glauca): Assembly and Annotation.</title>
        <authorList>
            <person name="Jackman S.D."/>
            <person name="Warren R.L."/>
            <person name="Gibb E.A."/>
            <person name="Vandervalk B.P."/>
            <person name="Mohamadi H."/>
            <person name="Chu J."/>
            <person name="Raymond A."/>
            <person name="Pleasance S."/>
            <person name="Coope R."/>
            <person name="Wildung M.R."/>
            <person name="Ritland C.E."/>
            <person name="Bousquet J."/>
            <person name="Jones S.J."/>
            <person name="Bohlmann J."/>
            <person name="Birol I."/>
        </authorList>
    </citation>
    <scope>NUCLEOTIDE SEQUENCE [LARGE SCALE GENOMIC DNA]</scope>
    <source>
        <tissue evidence="1">Flushing bud</tissue>
    </source>
</reference>
<protein>
    <submittedName>
        <fullName evidence="1">Uncharacterized protein</fullName>
    </submittedName>
</protein>
<evidence type="ECO:0000313" key="1">
    <source>
        <dbReference type="EMBL" id="KUM50707.1"/>
    </source>
</evidence>
<gene>
    <name evidence="1" type="ORF">ABT39_MTgene551</name>
</gene>
<organism evidence="1">
    <name type="scientific">Picea glauca</name>
    <name type="common">White spruce</name>
    <name type="synonym">Pinus glauca</name>
    <dbReference type="NCBI Taxonomy" id="3330"/>
    <lineage>
        <taxon>Eukaryota</taxon>
        <taxon>Viridiplantae</taxon>
        <taxon>Streptophyta</taxon>
        <taxon>Embryophyta</taxon>
        <taxon>Tracheophyta</taxon>
        <taxon>Spermatophyta</taxon>
        <taxon>Pinopsida</taxon>
        <taxon>Pinidae</taxon>
        <taxon>Conifers I</taxon>
        <taxon>Pinales</taxon>
        <taxon>Pinaceae</taxon>
        <taxon>Picea</taxon>
    </lineage>
</organism>
<dbReference type="EMBL" id="LKAM01000001">
    <property type="protein sequence ID" value="KUM50707.1"/>
    <property type="molecule type" value="Genomic_DNA"/>
</dbReference>
<proteinExistence type="predicted"/>